<dbReference type="InterPro" id="IPR011009">
    <property type="entry name" value="Kinase-like_dom_sf"/>
</dbReference>
<dbReference type="Pfam" id="PF07714">
    <property type="entry name" value="PK_Tyr_Ser-Thr"/>
    <property type="match status" value="1"/>
</dbReference>
<dbReference type="AlphaFoldDB" id="A0A9N9P5T0"/>
<evidence type="ECO:0000256" key="2">
    <source>
        <dbReference type="SAM" id="Phobius"/>
    </source>
</evidence>
<gene>
    <name evidence="4" type="ORF">RFULGI_LOCUS16952</name>
</gene>
<dbReference type="InterPro" id="IPR017441">
    <property type="entry name" value="Protein_kinase_ATP_BS"/>
</dbReference>
<proteinExistence type="predicted"/>
<keyword evidence="1" id="KW-0067">ATP-binding</keyword>
<dbReference type="InterPro" id="IPR000719">
    <property type="entry name" value="Prot_kinase_dom"/>
</dbReference>
<dbReference type="PROSITE" id="PS50011">
    <property type="entry name" value="PROTEIN_KINASE_DOM"/>
    <property type="match status" value="1"/>
</dbReference>
<sequence>KNSTLVAYECASKWAGIDNDLKKMLIENKYQLPWIPYDEFNVIRIIGKGGFAIVYVANWFDKSRNFRTKIALKILELNDHLEFIKELKIFCEIKEIYPSFLKCYGITKDDKEKYIL</sequence>
<feature type="non-terminal residue" evidence="4">
    <location>
        <position position="116"/>
    </location>
</feature>
<evidence type="ECO:0000256" key="1">
    <source>
        <dbReference type="PROSITE-ProRule" id="PRU10141"/>
    </source>
</evidence>
<feature type="transmembrane region" description="Helical" evidence="2">
    <location>
        <begin position="42"/>
        <end position="60"/>
    </location>
</feature>
<dbReference type="InterPro" id="IPR001245">
    <property type="entry name" value="Ser-Thr/Tyr_kinase_cat_dom"/>
</dbReference>
<feature type="binding site" evidence="1">
    <location>
        <position position="73"/>
    </location>
    <ligand>
        <name>ATP</name>
        <dbReference type="ChEBI" id="CHEBI:30616"/>
    </ligand>
</feature>
<keyword evidence="2" id="KW-0472">Membrane</keyword>
<dbReference type="PROSITE" id="PS00107">
    <property type="entry name" value="PROTEIN_KINASE_ATP"/>
    <property type="match status" value="1"/>
</dbReference>
<accession>A0A9N9P5T0</accession>
<dbReference type="SUPFAM" id="SSF56112">
    <property type="entry name" value="Protein kinase-like (PK-like)"/>
    <property type="match status" value="1"/>
</dbReference>
<keyword evidence="2" id="KW-1133">Transmembrane helix</keyword>
<evidence type="ECO:0000313" key="4">
    <source>
        <dbReference type="EMBL" id="CAG8793173.1"/>
    </source>
</evidence>
<dbReference type="GO" id="GO:0005524">
    <property type="term" value="F:ATP binding"/>
    <property type="evidence" value="ECO:0007669"/>
    <property type="project" value="UniProtKB-UniRule"/>
</dbReference>
<reference evidence="4" key="1">
    <citation type="submission" date="2021-06" db="EMBL/GenBank/DDBJ databases">
        <authorList>
            <person name="Kallberg Y."/>
            <person name="Tangrot J."/>
            <person name="Rosling A."/>
        </authorList>
    </citation>
    <scope>NUCLEOTIDE SEQUENCE</scope>
    <source>
        <strain evidence="4">IN212</strain>
    </source>
</reference>
<comment type="caution">
    <text evidence="4">The sequence shown here is derived from an EMBL/GenBank/DDBJ whole genome shotgun (WGS) entry which is preliminary data.</text>
</comment>
<feature type="domain" description="Protein kinase" evidence="3">
    <location>
        <begin position="40"/>
        <end position="116"/>
    </location>
</feature>
<organism evidence="4 5">
    <name type="scientific">Racocetra fulgida</name>
    <dbReference type="NCBI Taxonomy" id="60492"/>
    <lineage>
        <taxon>Eukaryota</taxon>
        <taxon>Fungi</taxon>
        <taxon>Fungi incertae sedis</taxon>
        <taxon>Mucoromycota</taxon>
        <taxon>Glomeromycotina</taxon>
        <taxon>Glomeromycetes</taxon>
        <taxon>Diversisporales</taxon>
        <taxon>Gigasporaceae</taxon>
        <taxon>Racocetra</taxon>
    </lineage>
</organism>
<keyword evidence="2" id="KW-0812">Transmembrane</keyword>
<keyword evidence="5" id="KW-1185">Reference proteome</keyword>
<evidence type="ECO:0000313" key="5">
    <source>
        <dbReference type="Proteomes" id="UP000789396"/>
    </source>
</evidence>
<dbReference type="Proteomes" id="UP000789396">
    <property type="component" value="Unassembled WGS sequence"/>
</dbReference>
<dbReference type="GO" id="GO:0004672">
    <property type="term" value="F:protein kinase activity"/>
    <property type="evidence" value="ECO:0007669"/>
    <property type="project" value="InterPro"/>
</dbReference>
<evidence type="ECO:0000259" key="3">
    <source>
        <dbReference type="PROSITE" id="PS50011"/>
    </source>
</evidence>
<feature type="non-terminal residue" evidence="4">
    <location>
        <position position="1"/>
    </location>
</feature>
<name>A0A9N9P5T0_9GLOM</name>
<dbReference type="EMBL" id="CAJVPZ010063345">
    <property type="protein sequence ID" value="CAG8793173.1"/>
    <property type="molecule type" value="Genomic_DNA"/>
</dbReference>
<protein>
    <submittedName>
        <fullName evidence="4">18068_t:CDS:1</fullName>
    </submittedName>
</protein>
<dbReference type="OrthoDB" id="2425401at2759"/>
<dbReference type="Gene3D" id="1.10.510.10">
    <property type="entry name" value="Transferase(Phosphotransferase) domain 1"/>
    <property type="match status" value="1"/>
</dbReference>
<keyword evidence="1" id="KW-0547">Nucleotide-binding</keyword>